<dbReference type="Gene3D" id="4.10.280.10">
    <property type="entry name" value="Helix-loop-helix DNA-binding domain"/>
    <property type="match status" value="1"/>
</dbReference>
<dbReference type="SUPFAM" id="SSF47459">
    <property type="entry name" value="HLH, helix-loop-helix DNA-binding domain"/>
    <property type="match status" value="1"/>
</dbReference>
<evidence type="ECO:0000259" key="2">
    <source>
        <dbReference type="PROSITE" id="PS50888"/>
    </source>
</evidence>
<dbReference type="Pfam" id="PF00010">
    <property type="entry name" value="HLH"/>
    <property type="match status" value="1"/>
</dbReference>
<gene>
    <name evidence="3" type="ORF">EGR_10292</name>
</gene>
<keyword evidence="4" id="KW-1185">Reference proteome</keyword>
<dbReference type="InterPro" id="IPR050283">
    <property type="entry name" value="E-box_TF_Regulators"/>
</dbReference>
<dbReference type="STRING" id="6210.W6UMW6"/>
<evidence type="ECO:0000313" key="4">
    <source>
        <dbReference type="Proteomes" id="UP000019149"/>
    </source>
</evidence>
<feature type="domain" description="BHLH" evidence="2">
    <location>
        <begin position="86"/>
        <end position="138"/>
    </location>
</feature>
<organism evidence="3 4">
    <name type="scientific">Echinococcus granulosus</name>
    <name type="common">Hydatid tapeworm</name>
    <dbReference type="NCBI Taxonomy" id="6210"/>
    <lineage>
        <taxon>Eukaryota</taxon>
        <taxon>Metazoa</taxon>
        <taxon>Spiralia</taxon>
        <taxon>Lophotrochozoa</taxon>
        <taxon>Platyhelminthes</taxon>
        <taxon>Cestoda</taxon>
        <taxon>Eucestoda</taxon>
        <taxon>Cyclophyllidea</taxon>
        <taxon>Taeniidae</taxon>
        <taxon>Echinococcus</taxon>
        <taxon>Echinococcus granulosus group</taxon>
    </lineage>
</organism>
<name>W6UMW6_ECHGR</name>
<feature type="compositionally biased region" description="Pro residues" evidence="1">
    <location>
        <begin position="155"/>
        <end position="167"/>
    </location>
</feature>
<dbReference type="OMA" id="MEFGTQQ"/>
<evidence type="ECO:0000313" key="3">
    <source>
        <dbReference type="EMBL" id="EUB54849.1"/>
    </source>
</evidence>
<dbReference type="Proteomes" id="UP000019149">
    <property type="component" value="Unassembled WGS sequence"/>
</dbReference>
<proteinExistence type="predicted"/>
<dbReference type="EMBL" id="APAU02000206">
    <property type="protein sequence ID" value="EUB54849.1"/>
    <property type="molecule type" value="Genomic_DNA"/>
</dbReference>
<feature type="region of interest" description="Disordered" evidence="1">
    <location>
        <begin position="144"/>
        <end position="167"/>
    </location>
</feature>
<dbReference type="PANTHER" id="PTHR23349:SF68">
    <property type="entry name" value="FI14601P"/>
    <property type="match status" value="1"/>
</dbReference>
<dbReference type="GeneID" id="36346007"/>
<dbReference type="GO" id="GO:0046983">
    <property type="term" value="F:protein dimerization activity"/>
    <property type="evidence" value="ECO:0007669"/>
    <property type="project" value="InterPro"/>
</dbReference>
<dbReference type="GO" id="GO:0032502">
    <property type="term" value="P:developmental process"/>
    <property type="evidence" value="ECO:0007669"/>
    <property type="project" value="TreeGrafter"/>
</dbReference>
<dbReference type="AlphaFoldDB" id="W6UMW6"/>
<dbReference type="SMART" id="SM00353">
    <property type="entry name" value="HLH"/>
    <property type="match status" value="1"/>
</dbReference>
<reference evidence="3 4" key="1">
    <citation type="journal article" date="2013" name="Nat. Genet.">
        <title>The genome of the hydatid tapeworm Echinococcus granulosus.</title>
        <authorList>
            <person name="Zheng H."/>
            <person name="Zhang W."/>
            <person name="Zhang L."/>
            <person name="Zhang Z."/>
            <person name="Li J."/>
            <person name="Lu G."/>
            <person name="Zhu Y."/>
            <person name="Wang Y."/>
            <person name="Huang Y."/>
            <person name="Liu J."/>
            <person name="Kang H."/>
            <person name="Chen J."/>
            <person name="Wang L."/>
            <person name="Chen A."/>
            <person name="Yu S."/>
            <person name="Gao Z."/>
            <person name="Jin L."/>
            <person name="Gu W."/>
            <person name="Wang Z."/>
            <person name="Zhao L."/>
            <person name="Shi B."/>
            <person name="Wen H."/>
            <person name="Lin R."/>
            <person name="Jones M.K."/>
            <person name="Brejova B."/>
            <person name="Vinar T."/>
            <person name="Zhao G."/>
            <person name="McManus D.P."/>
            <person name="Chen Z."/>
            <person name="Zhou Y."/>
            <person name="Wang S."/>
        </authorList>
    </citation>
    <scope>NUCLEOTIDE SEQUENCE [LARGE SCALE GENOMIC DNA]</scope>
</reference>
<comment type="caution">
    <text evidence="3">The sequence shown here is derived from an EMBL/GenBank/DDBJ whole genome shotgun (WGS) entry which is preliminary data.</text>
</comment>
<dbReference type="PANTHER" id="PTHR23349">
    <property type="entry name" value="BASIC HELIX-LOOP-HELIX TRANSCRIPTION FACTOR, TWIST"/>
    <property type="match status" value="1"/>
</dbReference>
<dbReference type="GO" id="GO:0000977">
    <property type="term" value="F:RNA polymerase II transcription regulatory region sequence-specific DNA binding"/>
    <property type="evidence" value="ECO:0007669"/>
    <property type="project" value="TreeGrafter"/>
</dbReference>
<sequence length="167" mass="19280">MSAVVTIPQVMEFGTQQLALWHKRRKQQEKKSLRCDEKLCSSGKRVRASIFNPAVNLLEIKSSNIEEDKWNSSTDVQSEDDEYERKRRATQREQDRRRTEALNRAFAQLRASLPHVPHDTKLTKLRTLRIAIAYIRQLQAVTQLQSQDNHSSSPPSFPPPPLPPWAP</sequence>
<dbReference type="RefSeq" id="XP_024346045.1">
    <property type="nucleotide sequence ID" value="XM_024499541.1"/>
</dbReference>
<dbReference type="PROSITE" id="PS50888">
    <property type="entry name" value="BHLH"/>
    <property type="match status" value="1"/>
</dbReference>
<dbReference type="KEGG" id="egl:EGR_10292"/>
<dbReference type="OrthoDB" id="6233288at2759"/>
<evidence type="ECO:0000256" key="1">
    <source>
        <dbReference type="SAM" id="MobiDB-lite"/>
    </source>
</evidence>
<dbReference type="InterPro" id="IPR036638">
    <property type="entry name" value="HLH_DNA-bd_sf"/>
</dbReference>
<feature type="region of interest" description="Disordered" evidence="1">
    <location>
        <begin position="68"/>
        <end position="99"/>
    </location>
</feature>
<dbReference type="CTD" id="36346007"/>
<accession>W6UMW6</accession>
<protein>
    <submittedName>
        <fullName evidence="3">Heart-and neural crest derivatives-expressed protein</fullName>
    </submittedName>
</protein>
<dbReference type="CDD" id="cd11390">
    <property type="entry name" value="bHLH_TS"/>
    <property type="match status" value="1"/>
</dbReference>
<dbReference type="GO" id="GO:0000981">
    <property type="term" value="F:DNA-binding transcription factor activity, RNA polymerase II-specific"/>
    <property type="evidence" value="ECO:0007669"/>
    <property type="project" value="TreeGrafter"/>
</dbReference>
<feature type="compositionally biased region" description="Basic and acidic residues" evidence="1">
    <location>
        <begin position="90"/>
        <end position="99"/>
    </location>
</feature>
<dbReference type="InterPro" id="IPR011598">
    <property type="entry name" value="bHLH_dom"/>
</dbReference>